<feature type="transmembrane region" description="Helical" evidence="1">
    <location>
        <begin position="146"/>
        <end position="166"/>
    </location>
</feature>
<accession>A0A5D4K8A6</accession>
<keyword evidence="1" id="KW-1133">Transmembrane helix</keyword>
<keyword evidence="1" id="KW-0472">Membrane</keyword>
<dbReference type="GO" id="GO:0052621">
    <property type="term" value="F:diguanylate cyclase activity"/>
    <property type="evidence" value="ECO:0007669"/>
    <property type="project" value="TreeGrafter"/>
</dbReference>
<dbReference type="PROSITE" id="PS50887">
    <property type="entry name" value="GGDEF"/>
    <property type="match status" value="1"/>
</dbReference>
<dbReference type="InterPro" id="IPR031621">
    <property type="entry name" value="HisKA_7TM"/>
</dbReference>
<gene>
    <name evidence="3" type="ORF">FZC79_18175</name>
</gene>
<feature type="transmembrane region" description="Helical" evidence="1">
    <location>
        <begin position="39"/>
        <end position="55"/>
    </location>
</feature>
<dbReference type="Proteomes" id="UP000323317">
    <property type="component" value="Unassembled WGS sequence"/>
</dbReference>
<sequence length="523" mass="59135">MAEELWLYILLIGLAGFLSLGLSLFSYYKLQDAPGGRQYMIAAFLSAVFSFAYIFELTSSTLEEVKFWLGAEYLVMPFIPGFLLWMCLRYAGIELRQRHLYLLFLPPIITVFTHHTNELHHLYYTSVRLRADTSFSTVELTYGPLFYVHALYLFLCLATSMVLLLLQLKKAPFRFRMQIVLMVLGLFVPIAANYFYVNKYSHTGIDLGPVSMSLSFILHGIALLSYQMFNVLPIAREKIFDSMREGVVVLDQRGAVLDYNQAMLKVVPEFNPLAVGKSIHKVLKDPRLAALICTGKECDYECSIEGSVEHYQVRFSPVFHKNKEVIGSIITFMNISERVILQDKLKKLASFDGLTKVYNRTYFLDKAESLLNSSVSGASLILFDIDHFKQVNDTYGHEAGDLVLSQVAREAKSHLRADDLLGRYGGEEFIILLPETTPEDAFLIANRLRISIAACLVKVDRSPVQVTSSFGISYIGASEAFSLDHLKLTIGKADQALYAAKRNGRNNIQVFLEEEDIVLNDSF</sequence>
<feature type="domain" description="GGDEF" evidence="2">
    <location>
        <begin position="376"/>
        <end position="513"/>
    </location>
</feature>
<feature type="transmembrane region" description="Helical" evidence="1">
    <location>
        <begin position="216"/>
        <end position="235"/>
    </location>
</feature>
<feature type="transmembrane region" description="Helical" evidence="1">
    <location>
        <begin position="100"/>
        <end position="116"/>
    </location>
</feature>
<dbReference type="InterPro" id="IPR000160">
    <property type="entry name" value="GGDEF_dom"/>
</dbReference>
<dbReference type="InterPro" id="IPR029787">
    <property type="entry name" value="Nucleotide_cyclase"/>
</dbReference>
<dbReference type="SMART" id="SM00267">
    <property type="entry name" value="GGDEF"/>
    <property type="match status" value="1"/>
</dbReference>
<evidence type="ECO:0000313" key="4">
    <source>
        <dbReference type="Proteomes" id="UP000323317"/>
    </source>
</evidence>
<organism evidence="3 4">
    <name type="scientific">Rossellomorea vietnamensis</name>
    <dbReference type="NCBI Taxonomy" id="218284"/>
    <lineage>
        <taxon>Bacteria</taxon>
        <taxon>Bacillati</taxon>
        <taxon>Bacillota</taxon>
        <taxon>Bacilli</taxon>
        <taxon>Bacillales</taxon>
        <taxon>Bacillaceae</taxon>
        <taxon>Rossellomorea</taxon>
    </lineage>
</organism>
<proteinExistence type="predicted"/>
<name>A0A5D4K8A6_9BACI</name>
<dbReference type="SUPFAM" id="SSF55785">
    <property type="entry name" value="PYP-like sensor domain (PAS domain)"/>
    <property type="match status" value="1"/>
</dbReference>
<dbReference type="PANTHER" id="PTHR45138:SF9">
    <property type="entry name" value="DIGUANYLATE CYCLASE DGCM-RELATED"/>
    <property type="match status" value="1"/>
</dbReference>
<dbReference type="InterPro" id="IPR035965">
    <property type="entry name" value="PAS-like_dom_sf"/>
</dbReference>
<reference evidence="3 4" key="1">
    <citation type="submission" date="2019-08" db="EMBL/GenBank/DDBJ databases">
        <title>Bacillus genomes from the desert of Cuatro Cienegas, Coahuila.</title>
        <authorList>
            <person name="Olmedo-Alvarez G."/>
        </authorList>
    </citation>
    <scope>NUCLEOTIDE SEQUENCE [LARGE SCALE GENOMIC DNA]</scope>
    <source>
        <strain evidence="3 4">CH40_1T</strain>
    </source>
</reference>
<evidence type="ECO:0000259" key="2">
    <source>
        <dbReference type="PROSITE" id="PS50887"/>
    </source>
</evidence>
<dbReference type="AlphaFoldDB" id="A0A5D4K8A6"/>
<dbReference type="InterPro" id="IPR043128">
    <property type="entry name" value="Rev_trsase/Diguanyl_cyclase"/>
</dbReference>
<dbReference type="Pfam" id="PF16927">
    <property type="entry name" value="HisKA_7TM"/>
    <property type="match status" value="1"/>
</dbReference>
<dbReference type="PANTHER" id="PTHR45138">
    <property type="entry name" value="REGULATORY COMPONENTS OF SENSORY TRANSDUCTION SYSTEM"/>
    <property type="match status" value="1"/>
</dbReference>
<evidence type="ECO:0000313" key="3">
    <source>
        <dbReference type="EMBL" id="TYR73564.1"/>
    </source>
</evidence>
<dbReference type="InterPro" id="IPR050469">
    <property type="entry name" value="Diguanylate_Cyclase"/>
</dbReference>
<dbReference type="Pfam" id="PF00990">
    <property type="entry name" value="GGDEF"/>
    <property type="match status" value="1"/>
</dbReference>
<dbReference type="RefSeq" id="WP_148948194.1">
    <property type="nucleotide sequence ID" value="NZ_VTEH01000017.1"/>
</dbReference>
<dbReference type="CDD" id="cd01949">
    <property type="entry name" value="GGDEF"/>
    <property type="match status" value="1"/>
</dbReference>
<dbReference type="FunFam" id="3.30.70.270:FF:000001">
    <property type="entry name" value="Diguanylate cyclase domain protein"/>
    <property type="match status" value="1"/>
</dbReference>
<dbReference type="SUPFAM" id="SSF55073">
    <property type="entry name" value="Nucleotide cyclase"/>
    <property type="match status" value="1"/>
</dbReference>
<comment type="caution">
    <text evidence="3">The sequence shown here is derived from an EMBL/GenBank/DDBJ whole genome shotgun (WGS) entry which is preliminary data.</text>
</comment>
<feature type="transmembrane region" description="Helical" evidence="1">
    <location>
        <begin position="178"/>
        <end position="196"/>
    </location>
</feature>
<keyword evidence="1" id="KW-0812">Transmembrane</keyword>
<feature type="transmembrane region" description="Helical" evidence="1">
    <location>
        <begin position="6"/>
        <end position="27"/>
    </location>
</feature>
<dbReference type="Gene3D" id="3.30.70.270">
    <property type="match status" value="1"/>
</dbReference>
<protein>
    <submittedName>
        <fullName evidence="3">Diguanylate cyclase</fullName>
    </submittedName>
</protein>
<dbReference type="Gene3D" id="3.30.450.20">
    <property type="entry name" value="PAS domain"/>
    <property type="match status" value="1"/>
</dbReference>
<dbReference type="NCBIfam" id="TIGR00254">
    <property type="entry name" value="GGDEF"/>
    <property type="match status" value="1"/>
</dbReference>
<evidence type="ECO:0000256" key="1">
    <source>
        <dbReference type="SAM" id="Phobius"/>
    </source>
</evidence>
<feature type="transmembrane region" description="Helical" evidence="1">
    <location>
        <begin position="67"/>
        <end position="88"/>
    </location>
</feature>
<dbReference type="EMBL" id="VTEH01000017">
    <property type="protein sequence ID" value="TYR73564.1"/>
    <property type="molecule type" value="Genomic_DNA"/>
</dbReference>